<evidence type="ECO:0000256" key="2">
    <source>
        <dbReference type="SAM" id="Phobius"/>
    </source>
</evidence>
<sequence length="799" mass="85099">MNPVRGGLPATLALAATGAATTWVAMLSWRGFADRSAHFLGPLLVLAVVVGLTGALSRWARLSPAVAVPGQVLLSGAVASMMLCGSPLPVGPAWDRLVAAFADAVTSAQQYKAPIPAFAPPIDPLLIVGGLACLLLVDIIAGTLRRAPLAGLPLLAVYTVPVSLDVDGPSWWVFALTAGGFLTLIFLQENEAVARWGRPLGSDASSDPFGFGVRTGAVRATAGAVGGAATALAIVLPLAIPTLSLGWLPGGDGPGGDGVTIENPMVDLRRDLQRGDDIPLLRIRTDDPDPSYLRIAALPRYNGETWSTGNLDLPPEHRANGTLPEVLGVASTVPRVTHRYEVTTTDDFDSQFLPTEFPVTEISAEGDWRYDTPTMNVMSYNTDVTAAGMSYTMTGVDFDYSAADMSRAPATGGLVGSEYTYIPSGVSSDVSSLAFQVTRNEDSRFEQATALQQWFRKDGGFRYSLNATEGNGTDDLVRFLSTGEGGRTGYCEQFAAAMAIMARTLGIPSRVAVGFFQPDQVGTDTFEYSAHDLHAWPELFFPGSGWVRFEPTPAGRPGSPQAPAYTTQQVQDIPEGNLTANPRISDDVPDRGESESASAAPDKGRDENAQQEGTPFPWVPVLTVGGLLLVMAGLLLLPRTVRRSRRRRRLVPDPEVAWAEIRDTAVDLRVPWRAARSPRETRDHLARYLGHPLSDRTPERPARGPDVSPAAAAALDRLAHALELSRYAREGGAYARGADDALVADLQTVLDSLVGGAPRRARRAAEWWPRSVLSRRTPAGPRAMSPEPVGAGGVVDHVG</sequence>
<dbReference type="PANTHER" id="PTHR42736:SF1">
    <property type="entry name" value="PROTEIN-GLUTAMINE GAMMA-GLUTAMYLTRANSFERASE"/>
    <property type="match status" value="1"/>
</dbReference>
<feature type="region of interest" description="Disordered" evidence="1">
    <location>
        <begin position="576"/>
        <end position="616"/>
    </location>
</feature>
<dbReference type="Proteomes" id="UP001596087">
    <property type="component" value="Unassembled WGS sequence"/>
</dbReference>
<keyword evidence="2" id="KW-0472">Membrane</keyword>
<feature type="transmembrane region" description="Helical" evidence="2">
    <location>
        <begin position="39"/>
        <end position="60"/>
    </location>
</feature>
<evidence type="ECO:0000259" key="3">
    <source>
        <dbReference type="SMART" id="SM00460"/>
    </source>
</evidence>
<reference evidence="5" key="1">
    <citation type="journal article" date="2019" name="Int. J. Syst. Evol. Microbiol.">
        <title>The Global Catalogue of Microorganisms (GCM) 10K type strain sequencing project: providing services to taxonomists for standard genome sequencing and annotation.</title>
        <authorList>
            <consortium name="The Broad Institute Genomics Platform"/>
            <consortium name="The Broad Institute Genome Sequencing Center for Infectious Disease"/>
            <person name="Wu L."/>
            <person name="Ma J."/>
        </authorList>
    </citation>
    <scope>NUCLEOTIDE SEQUENCE [LARGE SCALE GENOMIC DNA]</scope>
    <source>
        <strain evidence="5">DFY41</strain>
    </source>
</reference>
<accession>A0ABW0BNW1</accession>
<keyword evidence="2" id="KW-1133">Transmembrane helix</keyword>
<organism evidence="4 5">
    <name type="scientific">Nocardioides taihuensis</name>
    <dbReference type="NCBI Taxonomy" id="1835606"/>
    <lineage>
        <taxon>Bacteria</taxon>
        <taxon>Bacillati</taxon>
        <taxon>Actinomycetota</taxon>
        <taxon>Actinomycetes</taxon>
        <taxon>Propionibacteriales</taxon>
        <taxon>Nocardioidaceae</taxon>
        <taxon>Nocardioides</taxon>
    </lineage>
</organism>
<feature type="transmembrane region" description="Helical" evidence="2">
    <location>
        <begin position="618"/>
        <end position="637"/>
    </location>
</feature>
<evidence type="ECO:0000256" key="1">
    <source>
        <dbReference type="SAM" id="MobiDB-lite"/>
    </source>
</evidence>
<feature type="compositionally biased region" description="Basic and acidic residues" evidence="1">
    <location>
        <begin position="584"/>
        <end position="594"/>
    </location>
</feature>
<keyword evidence="2" id="KW-0812">Transmembrane</keyword>
<dbReference type="SUPFAM" id="SSF54001">
    <property type="entry name" value="Cysteine proteinases"/>
    <property type="match status" value="1"/>
</dbReference>
<keyword evidence="5" id="KW-1185">Reference proteome</keyword>
<feature type="transmembrane region" description="Helical" evidence="2">
    <location>
        <begin position="170"/>
        <end position="187"/>
    </location>
</feature>
<feature type="region of interest" description="Disordered" evidence="1">
    <location>
        <begin position="776"/>
        <end position="799"/>
    </location>
</feature>
<comment type="caution">
    <text evidence="4">The sequence shown here is derived from an EMBL/GenBank/DDBJ whole genome shotgun (WGS) entry which is preliminary data.</text>
</comment>
<dbReference type="EMBL" id="JBHSKD010000027">
    <property type="protein sequence ID" value="MFC5178938.1"/>
    <property type="molecule type" value="Genomic_DNA"/>
</dbReference>
<dbReference type="Pfam" id="PF11992">
    <property type="entry name" value="TgpA_N"/>
    <property type="match status" value="1"/>
</dbReference>
<dbReference type="Pfam" id="PF01841">
    <property type="entry name" value="Transglut_core"/>
    <property type="match status" value="1"/>
</dbReference>
<dbReference type="PANTHER" id="PTHR42736">
    <property type="entry name" value="PROTEIN-GLUTAMINE GAMMA-GLUTAMYLTRANSFERASE"/>
    <property type="match status" value="1"/>
</dbReference>
<gene>
    <name evidence="4" type="ORF">ACFPGP_19810</name>
</gene>
<feature type="transmembrane region" description="Helical" evidence="2">
    <location>
        <begin position="147"/>
        <end position="164"/>
    </location>
</feature>
<dbReference type="InterPro" id="IPR052901">
    <property type="entry name" value="Bact_TGase-like"/>
</dbReference>
<proteinExistence type="predicted"/>
<feature type="transmembrane region" description="Helical" evidence="2">
    <location>
        <begin position="72"/>
        <end position="90"/>
    </location>
</feature>
<dbReference type="InterPro" id="IPR038765">
    <property type="entry name" value="Papain-like_cys_pep_sf"/>
</dbReference>
<dbReference type="InterPro" id="IPR002931">
    <property type="entry name" value="Transglutaminase-like"/>
</dbReference>
<dbReference type="Gene3D" id="3.10.620.30">
    <property type="match status" value="1"/>
</dbReference>
<dbReference type="RefSeq" id="WP_378592721.1">
    <property type="nucleotide sequence ID" value="NZ_JBHSKD010000027.1"/>
</dbReference>
<evidence type="ECO:0000313" key="5">
    <source>
        <dbReference type="Proteomes" id="UP001596087"/>
    </source>
</evidence>
<dbReference type="SMART" id="SM00460">
    <property type="entry name" value="TGc"/>
    <property type="match status" value="1"/>
</dbReference>
<evidence type="ECO:0000313" key="4">
    <source>
        <dbReference type="EMBL" id="MFC5178938.1"/>
    </source>
</evidence>
<feature type="transmembrane region" description="Helical" evidence="2">
    <location>
        <begin position="220"/>
        <end position="240"/>
    </location>
</feature>
<name>A0ABW0BNW1_9ACTN</name>
<protein>
    <submittedName>
        <fullName evidence="4">TransglutaminaseTgpA domain-containing protein</fullName>
    </submittedName>
</protein>
<feature type="transmembrane region" description="Helical" evidence="2">
    <location>
        <begin position="12"/>
        <end position="33"/>
    </location>
</feature>
<feature type="transmembrane region" description="Helical" evidence="2">
    <location>
        <begin position="122"/>
        <end position="140"/>
    </location>
</feature>
<feature type="domain" description="Transglutaminase-like" evidence="3">
    <location>
        <begin position="483"/>
        <end position="553"/>
    </location>
</feature>
<dbReference type="InterPro" id="IPR021878">
    <property type="entry name" value="TgpA_N"/>
</dbReference>